<reference evidence="3 4" key="1">
    <citation type="submission" date="2020-02" db="EMBL/GenBank/DDBJ databases">
        <authorList>
            <person name="Hogendoorn C."/>
        </authorList>
    </citation>
    <scope>NUCLEOTIDE SEQUENCE [LARGE SCALE GENOMIC DNA]</scope>
    <source>
        <strain evidence="3">METHB21</strain>
    </source>
</reference>
<comment type="caution">
    <text evidence="3">The sequence shown here is derived from an EMBL/GenBank/DDBJ whole genome shotgun (WGS) entry which is preliminary data.</text>
</comment>
<proteinExistence type="inferred from homology"/>
<dbReference type="SMART" id="SM00769">
    <property type="entry name" value="WHy"/>
    <property type="match status" value="2"/>
</dbReference>
<dbReference type="RefSeq" id="WP_174624199.1">
    <property type="nucleotide sequence ID" value="NZ_CADCXN010000001.1"/>
</dbReference>
<evidence type="ECO:0000256" key="1">
    <source>
        <dbReference type="ARBA" id="ARBA00005960"/>
    </source>
</evidence>
<dbReference type="EMBL" id="CADCXN010000001">
    <property type="protein sequence ID" value="CAA9888398.1"/>
    <property type="molecule type" value="Genomic_DNA"/>
</dbReference>
<dbReference type="InterPro" id="IPR004864">
    <property type="entry name" value="LEA_2"/>
</dbReference>
<dbReference type="PANTHER" id="PTHR31459">
    <property type="match status" value="1"/>
</dbReference>
<name>A0A8S0XDR9_9GAMM</name>
<evidence type="ECO:0000259" key="2">
    <source>
        <dbReference type="SMART" id="SM00769"/>
    </source>
</evidence>
<evidence type="ECO:0000313" key="4">
    <source>
        <dbReference type="Proteomes" id="UP000494216"/>
    </source>
</evidence>
<organism evidence="3 4">
    <name type="scientific">Candidatus Methylobacter favarea</name>
    <dbReference type="NCBI Taxonomy" id="2707345"/>
    <lineage>
        <taxon>Bacteria</taxon>
        <taxon>Pseudomonadati</taxon>
        <taxon>Pseudomonadota</taxon>
        <taxon>Gammaproteobacteria</taxon>
        <taxon>Methylococcales</taxon>
        <taxon>Methylococcaceae</taxon>
        <taxon>Methylobacter</taxon>
    </lineage>
</organism>
<dbReference type="InterPro" id="IPR045043">
    <property type="entry name" value="Lea14-like"/>
</dbReference>
<dbReference type="GO" id="GO:0009269">
    <property type="term" value="P:response to desiccation"/>
    <property type="evidence" value="ECO:0007669"/>
    <property type="project" value="InterPro"/>
</dbReference>
<accession>A0A8S0XDR9</accession>
<evidence type="ECO:0000313" key="3">
    <source>
        <dbReference type="EMBL" id="CAA9888398.1"/>
    </source>
</evidence>
<dbReference type="Pfam" id="PF03168">
    <property type="entry name" value="LEA_2"/>
    <property type="match status" value="2"/>
</dbReference>
<dbReference type="PANTHER" id="PTHR31459:SF2">
    <property type="entry name" value="OS03G0843300 PROTEIN"/>
    <property type="match status" value="1"/>
</dbReference>
<protein>
    <recommendedName>
        <fullName evidence="2">Water stress and hypersensitive response domain-containing protein</fullName>
    </recommendedName>
</protein>
<dbReference type="AlphaFoldDB" id="A0A8S0XDR9"/>
<dbReference type="InterPro" id="IPR013990">
    <property type="entry name" value="WHy-dom"/>
</dbReference>
<feature type="domain" description="Water stress and hypersensitive response" evidence="2">
    <location>
        <begin position="169"/>
        <end position="287"/>
    </location>
</feature>
<keyword evidence="4" id="KW-1185">Reference proteome</keyword>
<comment type="similarity">
    <text evidence="1">Belongs to the LEA type 2 family.</text>
</comment>
<dbReference type="SUPFAM" id="SSF117070">
    <property type="entry name" value="LEA14-like"/>
    <property type="match status" value="2"/>
</dbReference>
<dbReference type="Gene3D" id="2.60.40.1820">
    <property type="match status" value="2"/>
</dbReference>
<gene>
    <name evidence="3" type="ORF">METHB2_10002</name>
</gene>
<feature type="domain" description="Water stress and hypersensitive response" evidence="2">
    <location>
        <begin position="39"/>
        <end position="160"/>
    </location>
</feature>
<sequence length="294" mass="33248">MKKKYWLGLLVVTGLLLLGYVGWNLRNAEGEGIHLLPALKVAAINNVNIESERIKMTSKIILSNSLPINIKTKRLDYSIFIDSIKVAESSYTKPILIHSSDTTVIEVPIEILKEPMARLLKHFEKHKTKTADHTFKAAIKVDFPVVGEKEFTMAFSKRLPVFRLPKMETEDVDVNALGFDESKIDLVAQVSNPNLFPLKMKDGRYSFTVDNDIIMEGRLEKIIAIPAKGSSSVSMHLDLKTTKMGKFLWKMLFDKAGTPFKINFRCKLLSDNNMLKNSNMIFNITGTLDELKKS</sequence>
<dbReference type="Proteomes" id="UP000494216">
    <property type="component" value="Unassembled WGS sequence"/>
</dbReference>